<protein>
    <submittedName>
        <fullName evidence="2">Uncharacterized protein</fullName>
    </submittedName>
</protein>
<evidence type="ECO:0000313" key="3">
    <source>
        <dbReference type="Proteomes" id="UP000095192"/>
    </source>
</evidence>
<dbReference type="Proteomes" id="UP000095192">
    <property type="component" value="Unassembled WGS sequence"/>
</dbReference>
<feature type="region of interest" description="Disordered" evidence="1">
    <location>
        <begin position="1"/>
        <end position="82"/>
    </location>
</feature>
<accession>A0A1D3D7U5</accession>
<proteinExistence type="predicted"/>
<dbReference type="AlphaFoldDB" id="A0A1D3D7U5"/>
<evidence type="ECO:0000313" key="2">
    <source>
        <dbReference type="EMBL" id="OEH79521.1"/>
    </source>
</evidence>
<reference evidence="2 3" key="1">
    <citation type="journal article" date="2016" name="BMC Genomics">
        <title>Comparative genomics reveals Cyclospora cayetanensis possesses coccidia-like metabolism and invasion components but unique surface antigens.</title>
        <authorList>
            <person name="Liu S."/>
            <person name="Wang L."/>
            <person name="Zheng H."/>
            <person name="Xu Z."/>
            <person name="Roellig D.M."/>
            <person name="Li N."/>
            <person name="Frace M.A."/>
            <person name="Tang K."/>
            <person name="Arrowood M.J."/>
            <person name="Moss D.M."/>
            <person name="Zhang L."/>
            <person name="Feng Y."/>
            <person name="Xiao L."/>
        </authorList>
    </citation>
    <scope>NUCLEOTIDE SEQUENCE [LARGE SCALE GENOMIC DNA]</scope>
    <source>
        <strain evidence="2 3">CHN_HEN01</strain>
    </source>
</reference>
<dbReference type="EMBL" id="JROU02000356">
    <property type="protein sequence ID" value="OEH79521.1"/>
    <property type="molecule type" value="Genomic_DNA"/>
</dbReference>
<dbReference type="InParanoid" id="A0A1D3D7U5"/>
<keyword evidence="3" id="KW-1185">Reference proteome</keyword>
<gene>
    <name evidence="2" type="ORF">cyc_03871</name>
</gene>
<feature type="region of interest" description="Disordered" evidence="1">
    <location>
        <begin position="117"/>
        <end position="202"/>
    </location>
</feature>
<feature type="compositionally biased region" description="Gly residues" evidence="1">
    <location>
        <begin position="193"/>
        <end position="202"/>
    </location>
</feature>
<dbReference type="VEuPathDB" id="ToxoDB:cyc_03871"/>
<organism evidence="2 3">
    <name type="scientific">Cyclospora cayetanensis</name>
    <dbReference type="NCBI Taxonomy" id="88456"/>
    <lineage>
        <taxon>Eukaryota</taxon>
        <taxon>Sar</taxon>
        <taxon>Alveolata</taxon>
        <taxon>Apicomplexa</taxon>
        <taxon>Conoidasida</taxon>
        <taxon>Coccidia</taxon>
        <taxon>Eucoccidiorida</taxon>
        <taxon>Eimeriorina</taxon>
        <taxon>Eimeriidae</taxon>
        <taxon>Cyclospora</taxon>
    </lineage>
</organism>
<name>A0A1D3D7U5_9EIME</name>
<feature type="compositionally biased region" description="Pro residues" evidence="1">
    <location>
        <begin position="19"/>
        <end position="34"/>
    </location>
</feature>
<comment type="caution">
    <text evidence="2">The sequence shown here is derived from an EMBL/GenBank/DDBJ whole genome shotgun (WGS) entry which is preliminary data.</text>
</comment>
<evidence type="ECO:0000256" key="1">
    <source>
        <dbReference type="SAM" id="MobiDB-lite"/>
    </source>
</evidence>
<sequence length="202" mass="20801">MLPSSAFGVSPSMRALMRGPPPLPPASAGGPPPLRFLARFRRFSGGGPAFPGGSAAGRKGATASEGPPKRQQQGGGPPCSLEEAQRAFAEQFEEALLPLDEYASPSYRPAVRVDKGRRLSAAAAAASPLKGASTQGQKQFGKPHSRIGSSNSNPRRVKGCLPRGELVQQQRRGDPTASECAPVSRGSSDCARGGKGPVEGSS</sequence>